<organism evidence="2">
    <name type="scientific">Apis cerana</name>
    <name type="common">Indian honeybee</name>
    <dbReference type="NCBI Taxonomy" id="7461"/>
    <lineage>
        <taxon>Eukaryota</taxon>
        <taxon>Metazoa</taxon>
        <taxon>Ecdysozoa</taxon>
        <taxon>Arthropoda</taxon>
        <taxon>Hexapoda</taxon>
        <taxon>Insecta</taxon>
        <taxon>Pterygota</taxon>
        <taxon>Neoptera</taxon>
        <taxon>Endopterygota</taxon>
        <taxon>Hymenoptera</taxon>
        <taxon>Apocrita</taxon>
        <taxon>Aculeata</taxon>
        <taxon>Apoidea</taxon>
        <taxon>Anthophila</taxon>
        <taxon>Apidae</taxon>
        <taxon>Apis</taxon>
    </lineage>
</organism>
<sequence length="150" mass="16591">MMQPIIEILLKAVKTGASMYQAMSLVIGCFTELYVTLPLAILKTILALNDNIPAHCHPIGGNVLLHVLCASLYTALIEFSKNCEVKVEDSSTFKDCELNIFNPNDISGTVTTLAEAICSIDEDNKHTAQIDDFFQLGKKNVQTIECKFMY</sequence>
<feature type="transmembrane region" description="Helical" evidence="1">
    <location>
        <begin position="20"/>
        <end position="42"/>
    </location>
</feature>
<dbReference type="AlphaFoldDB" id="V9IMR4"/>
<proteinExistence type="evidence at transcript level"/>
<accession>V9IMR4</accession>
<protein>
    <submittedName>
        <fullName evidence="2">Uncharacterized protein</fullName>
    </submittedName>
</protein>
<gene>
    <name evidence="2" type="ORF">ACCB15001</name>
</gene>
<name>V9IMR4_APICE</name>
<keyword evidence="1" id="KW-1133">Transmembrane helix</keyword>
<evidence type="ECO:0000256" key="1">
    <source>
        <dbReference type="SAM" id="Phobius"/>
    </source>
</evidence>
<keyword evidence="1" id="KW-0472">Membrane</keyword>
<dbReference type="EMBL" id="JR053780">
    <property type="protein sequence ID" value="AEY62016.1"/>
    <property type="molecule type" value="mRNA"/>
</dbReference>
<evidence type="ECO:0000313" key="2">
    <source>
        <dbReference type="EMBL" id="AEY62016.1"/>
    </source>
</evidence>
<reference evidence="2" key="1">
    <citation type="submission" date="2011-11" db="EMBL/GenBank/DDBJ databases">
        <title>Decoding the brain transcriptome of the Eastern honeybee (Apis cerana) based on pyrosequencing.</title>
        <authorList>
            <person name="Sun L."/>
            <person name="Zheng H."/>
            <person name="Wang Y."/>
            <person name="Xie X."/>
            <person name="Zhu Y."/>
            <person name="Gu W."/>
            <person name="Wang S."/>
        </authorList>
    </citation>
    <scope>NUCLEOTIDE SEQUENCE</scope>
    <source>
        <tissue evidence="2">Brain</tissue>
    </source>
</reference>
<keyword evidence="1" id="KW-0812">Transmembrane</keyword>